<proteinExistence type="predicted"/>
<gene>
    <name evidence="1" type="ORF">NCTC9645_05337</name>
</gene>
<dbReference type="EMBL" id="UASO01000009">
    <property type="protein sequence ID" value="SQC87222.1"/>
    <property type="molecule type" value="Genomic_DNA"/>
</dbReference>
<sequence>MTNAVTVKNITFQEGETLICVPLIGKTLDEILG</sequence>
<name>A0A2X3I3W6_KLEPN</name>
<organism evidence="1 2">
    <name type="scientific">Klebsiella pneumoniae</name>
    <dbReference type="NCBI Taxonomy" id="573"/>
    <lineage>
        <taxon>Bacteria</taxon>
        <taxon>Pseudomonadati</taxon>
        <taxon>Pseudomonadota</taxon>
        <taxon>Gammaproteobacteria</taxon>
        <taxon>Enterobacterales</taxon>
        <taxon>Enterobacteriaceae</taxon>
        <taxon>Klebsiella/Raoultella group</taxon>
        <taxon>Klebsiella</taxon>
        <taxon>Klebsiella pneumoniae complex</taxon>
    </lineage>
</organism>
<evidence type="ECO:0000313" key="2">
    <source>
        <dbReference type="Proteomes" id="UP000250675"/>
    </source>
</evidence>
<protein>
    <submittedName>
        <fullName evidence="1">3-dehydroquinate dehydratase</fullName>
    </submittedName>
</protein>
<accession>A0A2X3I3W6</accession>
<reference evidence="1 2" key="1">
    <citation type="submission" date="2018-06" db="EMBL/GenBank/DDBJ databases">
        <authorList>
            <consortium name="Pathogen Informatics"/>
            <person name="Doyle S."/>
        </authorList>
    </citation>
    <scope>NUCLEOTIDE SEQUENCE [LARGE SCALE GENOMIC DNA]</scope>
    <source>
        <strain evidence="1 2">NCTC9645</strain>
    </source>
</reference>
<dbReference type="AlphaFoldDB" id="A0A2X3I3W6"/>
<evidence type="ECO:0000313" key="1">
    <source>
        <dbReference type="EMBL" id="SQC87222.1"/>
    </source>
</evidence>
<dbReference type="Proteomes" id="UP000250675">
    <property type="component" value="Unassembled WGS sequence"/>
</dbReference>